<dbReference type="Proteomes" id="UP000255316">
    <property type="component" value="Unassembled WGS sequence"/>
</dbReference>
<gene>
    <name evidence="1" type="ORF">Lcin_2935</name>
    <name evidence="2" type="ORF">NCTC12438_01248</name>
</gene>
<dbReference type="STRING" id="28085.Lcin_2935"/>
<sequence>MAGLMYIDLIQGPNTDPFIIAVNTDIKKLNELIHTYNHCADNKAQLALLKDIFLCKQRMDNTYSDNYISRYTDYQEQIQKKLFKQIQLEAKNHGIYSMYHSEYLTNVPLDSFPIILANMEPEKINLLLQILSAGCGFEKDKLTNLYSPSEPGYQDY</sequence>
<dbReference type="AlphaFoldDB" id="A0A378IRQ1"/>
<keyword evidence="3" id="KW-1185">Reference proteome</keyword>
<evidence type="ECO:0000313" key="2">
    <source>
        <dbReference type="EMBL" id="STX34644.1"/>
    </source>
</evidence>
<evidence type="ECO:0000313" key="1">
    <source>
        <dbReference type="EMBL" id="KTC81865.1"/>
    </source>
</evidence>
<reference evidence="1 3" key="1">
    <citation type="submission" date="2015-11" db="EMBL/GenBank/DDBJ databases">
        <title>Genomic analysis of 38 Legionella species identifies large and diverse effector repertoires.</title>
        <authorList>
            <person name="Burstein D."/>
            <person name="Amaro F."/>
            <person name="Zusman T."/>
            <person name="Lifshitz Z."/>
            <person name="Cohen O."/>
            <person name="Gilbert J.A."/>
            <person name="Pupko T."/>
            <person name="Shuman H.A."/>
            <person name="Segal G."/>
        </authorList>
    </citation>
    <scope>NUCLEOTIDE SEQUENCE [LARGE SCALE GENOMIC DNA]</scope>
    <source>
        <strain evidence="1 3">CDC#72-OH-14</strain>
    </source>
</reference>
<dbReference type="EMBL" id="UGNX01000001">
    <property type="protein sequence ID" value="STX34644.1"/>
    <property type="molecule type" value="Genomic_DNA"/>
</dbReference>
<name>A0A378IRQ1_9GAMM</name>
<dbReference type="Proteomes" id="UP000054854">
    <property type="component" value="Unassembled WGS sequence"/>
</dbReference>
<evidence type="ECO:0000313" key="4">
    <source>
        <dbReference type="Proteomes" id="UP000255316"/>
    </source>
</evidence>
<reference evidence="2 4" key="2">
    <citation type="submission" date="2018-06" db="EMBL/GenBank/DDBJ databases">
        <authorList>
            <consortium name="Pathogen Informatics"/>
            <person name="Doyle S."/>
        </authorList>
    </citation>
    <scope>NUCLEOTIDE SEQUENCE [LARGE SCALE GENOMIC DNA]</scope>
    <source>
        <strain evidence="2 4">NCTC12438</strain>
    </source>
</reference>
<protein>
    <submittedName>
        <fullName evidence="2">Uncharacterized protein</fullName>
    </submittedName>
</protein>
<evidence type="ECO:0000313" key="3">
    <source>
        <dbReference type="Proteomes" id="UP000054854"/>
    </source>
</evidence>
<accession>A0A378IRQ1</accession>
<proteinExistence type="predicted"/>
<dbReference type="RefSeq" id="WP_058466052.1">
    <property type="nucleotide sequence ID" value="NZ_CAAAHQ010000002.1"/>
</dbReference>
<organism evidence="2 4">
    <name type="scientific">Legionella cincinnatiensis</name>
    <dbReference type="NCBI Taxonomy" id="28085"/>
    <lineage>
        <taxon>Bacteria</taxon>
        <taxon>Pseudomonadati</taxon>
        <taxon>Pseudomonadota</taxon>
        <taxon>Gammaproteobacteria</taxon>
        <taxon>Legionellales</taxon>
        <taxon>Legionellaceae</taxon>
        <taxon>Legionella</taxon>
    </lineage>
</organism>
<dbReference type="EMBL" id="LNXX01000047">
    <property type="protein sequence ID" value="KTC81865.1"/>
    <property type="molecule type" value="Genomic_DNA"/>
</dbReference>